<dbReference type="SUPFAM" id="SSF54995">
    <property type="entry name" value="Ribosomal protein S6"/>
    <property type="match status" value="1"/>
</dbReference>
<dbReference type="InterPro" id="IPR000529">
    <property type="entry name" value="Ribosomal_bS6"/>
</dbReference>
<dbReference type="Gene3D" id="3.30.70.60">
    <property type="match status" value="1"/>
</dbReference>
<evidence type="ECO:0000256" key="2">
    <source>
        <dbReference type="ARBA" id="ARBA00035294"/>
    </source>
</evidence>
<keyword evidence="3" id="KW-0687">Ribonucleoprotein</keyword>
<name>A0A7V3VVB3_UNCW3</name>
<dbReference type="GO" id="GO:0005840">
    <property type="term" value="C:ribosome"/>
    <property type="evidence" value="ECO:0007669"/>
    <property type="project" value="UniProtKB-KW"/>
</dbReference>
<sequence>MRNYEAMFIFHPELKDDQLEKEVTWVEEFIKNNGADSIRHQFLGKKVLAYPVEKQNEGFYVNYEFKIAPNKIAEIREALKHRGNILRFMILLKEKKR</sequence>
<dbReference type="InterPro" id="IPR035980">
    <property type="entry name" value="Ribosomal_bS6_sf"/>
</dbReference>
<reference evidence="4" key="1">
    <citation type="journal article" date="2020" name="mSystems">
        <title>Genome- and Community-Level Interaction Insights into Carbon Utilization and Element Cycling Functions of Hydrothermarchaeota in Hydrothermal Sediment.</title>
        <authorList>
            <person name="Zhou Z."/>
            <person name="Liu Y."/>
            <person name="Xu W."/>
            <person name="Pan J."/>
            <person name="Luo Z.H."/>
            <person name="Li M."/>
        </authorList>
    </citation>
    <scope>NUCLEOTIDE SEQUENCE [LARGE SCALE GENOMIC DNA]</scope>
    <source>
        <strain evidence="4">SpSt-961</strain>
    </source>
</reference>
<dbReference type="CDD" id="cd00473">
    <property type="entry name" value="bS6"/>
    <property type="match status" value="1"/>
</dbReference>
<keyword evidence="3 4" id="KW-0689">Ribosomal protein</keyword>
<accession>A0A7V3VVB3</accession>
<evidence type="ECO:0000313" key="4">
    <source>
        <dbReference type="EMBL" id="HGE78895.1"/>
    </source>
</evidence>
<keyword evidence="3" id="KW-0694">RNA-binding</keyword>
<dbReference type="HAMAP" id="MF_00360">
    <property type="entry name" value="Ribosomal_bS6"/>
    <property type="match status" value="1"/>
</dbReference>
<evidence type="ECO:0000256" key="1">
    <source>
        <dbReference type="ARBA" id="ARBA00009512"/>
    </source>
</evidence>
<protein>
    <recommendedName>
        <fullName evidence="2 3">Small ribosomal subunit protein bS6</fullName>
    </recommendedName>
</protein>
<dbReference type="InterPro" id="IPR014717">
    <property type="entry name" value="Transl_elong_EF1B/ribsomal_bS6"/>
</dbReference>
<comment type="caution">
    <text evidence="4">The sequence shown here is derived from an EMBL/GenBank/DDBJ whole genome shotgun (WGS) entry which is preliminary data.</text>
</comment>
<dbReference type="PANTHER" id="PTHR21011">
    <property type="entry name" value="MITOCHONDRIAL 28S RIBOSOMAL PROTEIN S6"/>
    <property type="match status" value="1"/>
</dbReference>
<keyword evidence="3" id="KW-0699">rRNA-binding</keyword>
<dbReference type="InterPro" id="IPR020814">
    <property type="entry name" value="Ribosomal_S6_plastid/chlpt"/>
</dbReference>
<dbReference type="PANTHER" id="PTHR21011:SF1">
    <property type="entry name" value="SMALL RIBOSOMAL SUBUNIT PROTEIN BS6M"/>
    <property type="match status" value="1"/>
</dbReference>
<dbReference type="GO" id="GO:0005737">
    <property type="term" value="C:cytoplasm"/>
    <property type="evidence" value="ECO:0007669"/>
    <property type="project" value="UniProtKB-ARBA"/>
</dbReference>
<comment type="function">
    <text evidence="3">Binds together with bS18 to 16S ribosomal RNA.</text>
</comment>
<dbReference type="EMBL" id="DTOZ01000188">
    <property type="protein sequence ID" value="HGE78895.1"/>
    <property type="molecule type" value="Genomic_DNA"/>
</dbReference>
<dbReference type="GO" id="GO:0006412">
    <property type="term" value="P:translation"/>
    <property type="evidence" value="ECO:0007669"/>
    <property type="project" value="UniProtKB-UniRule"/>
</dbReference>
<organism evidence="4">
    <name type="scientific">candidate division WOR-3 bacterium</name>
    <dbReference type="NCBI Taxonomy" id="2052148"/>
    <lineage>
        <taxon>Bacteria</taxon>
        <taxon>Bacteria division WOR-3</taxon>
    </lineage>
</organism>
<dbReference type="GO" id="GO:0070181">
    <property type="term" value="F:small ribosomal subunit rRNA binding"/>
    <property type="evidence" value="ECO:0007669"/>
    <property type="project" value="TreeGrafter"/>
</dbReference>
<proteinExistence type="inferred from homology"/>
<dbReference type="AlphaFoldDB" id="A0A7V3VVB3"/>
<dbReference type="Pfam" id="PF01250">
    <property type="entry name" value="Ribosomal_S6"/>
    <property type="match status" value="1"/>
</dbReference>
<comment type="similarity">
    <text evidence="1 3">Belongs to the bacterial ribosomal protein bS6 family.</text>
</comment>
<dbReference type="GO" id="GO:0003735">
    <property type="term" value="F:structural constituent of ribosome"/>
    <property type="evidence" value="ECO:0007669"/>
    <property type="project" value="InterPro"/>
</dbReference>
<dbReference type="GO" id="GO:1990904">
    <property type="term" value="C:ribonucleoprotein complex"/>
    <property type="evidence" value="ECO:0007669"/>
    <property type="project" value="UniProtKB-KW"/>
</dbReference>
<evidence type="ECO:0000256" key="3">
    <source>
        <dbReference type="HAMAP-Rule" id="MF_00360"/>
    </source>
</evidence>
<gene>
    <name evidence="3 4" type="primary">rpsF</name>
    <name evidence="4" type="ORF">ENX68_07895</name>
</gene>
<dbReference type="NCBIfam" id="TIGR00166">
    <property type="entry name" value="S6"/>
    <property type="match status" value="1"/>
</dbReference>